<evidence type="ECO:0000256" key="4">
    <source>
        <dbReference type="ARBA" id="ARBA00022989"/>
    </source>
</evidence>
<protein>
    <submittedName>
        <fullName evidence="7">ATP synthase protein I</fullName>
    </submittedName>
</protein>
<evidence type="ECO:0000256" key="5">
    <source>
        <dbReference type="ARBA" id="ARBA00023136"/>
    </source>
</evidence>
<dbReference type="EMBL" id="FR904236">
    <property type="protein sequence ID" value="CDG48496.1"/>
    <property type="molecule type" value="Genomic_DNA"/>
</dbReference>
<feature type="transmembrane region" description="Helical" evidence="6">
    <location>
        <begin position="113"/>
        <end position="135"/>
    </location>
</feature>
<evidence type="ECO:0000256" key="3">
    <source>
        <dbReference type="ARBA" id="ARBA00022692"/>
    </source>
</evidence>
<keyword evidence="5 6" id="KW-0472">Membrane</keyword>
<reference evidence="7" key="2">
    <citation type="journal article" date="2014" name="Genome Biol. Evol.">
        <title>Settling down: the genome of Serratia symbiotica from the aphid Cinara tujafilina zooms in on the process of accommodation to a cooperative intracellular life.</title>
        <authorList>
            <person name="Manzano-Marin A."/>
            <person name="Latorre A."/>
        </authorList>
    </citation>
    <scope>NUCLEOTIDE SEQUENCE</scope>
    <source>
        <strain evidence="7">SCt-VLC</strain>
    </source>
</reference>
<comment type="subcellular location">
    <subcellularLocation>
        <location evidence="1">Cell membrane</location>
        <topology evidence="1">Multi-pass membrane protein</topology>
    </subcellularLocation>
</comment>
<evidence type="ECO:0000313" key="7">
    <source>
        <dbReference type="EMBL" id="CDG48496.1"/>
    </source>
</evidence>
<evidence type="ECO:0000256" key="1">
    <source>
        <dbReference type="ARBA" id="ARBA00004651"/>
    </source>
</evidence>
<dbReference type="RefSeq" id="WP_061770696.1">
    <property type="nucleotide sequence ID" value="NZ_FR904236.1"/>
</dbReference>
<accession>A0A068RC13</accession>
<feature type="transmembrane region" description="Helical" evidence="6">
    <location>
        <begin position="84"/>
        <end position="107"/>
    </location>
</feature>
<evidence type="ECO:0000256" key="6">
    <source>
        <dbReference type="SAM" id="Phobius"/>
    </source>
</evidence>
<evidence type="ECO:0000256" key="2">
    <source>
        <dbReference type="ARBA" id="ARBA00022475"/>
    </source>
</evidence>
<sequence length="140" mass="15284">MSVSVYSGKIALKLLFFQLMTFVLISTVFLLKSLEWSVSALVGGLAARLPSVMFMLYVYAVCLCCMFMLFALCHQVQMPLSGRVAWSFAIGEGLKVASTIIFLIVALGVFKVAFIPLGLAYLAVLVVQIVAPAMINSYRT</sequence>
<gene>
    <name evidence="7" type="primary">atpI</name>
    <name evidence="7" type="ORF">SCTVLC_1810</name>
</gene>
<name>A0A068RC13_9GAMM</name>
<reference evidence="7" key="1">
    <citation type="submission" date="2013-06" db="EMBL/GenBank/DDBJ databases">
        <authorList>
            <person name="Mazano-Marin A."/>
        </authorList>
    </citation>
    <scope>NUCLEOTIDE SEQUENCE</scope>
    <source>
        <strain evidence="7">SCt-VLC</strain>
    </source>
</reference>
<feature type="transmembrane region" description="Helical" evidence="6">
    <location>
        <begin position="51"/>
        <end position="72"/>
    </location>
</feature>
<proteinExistence type="predicted"/>
<keyword evidence="4 6" id="KW-1133">Transmembrane helix</keyword>
<dbReference type="InterPro" id="IPR005598">
    <property type="entry name" value="ATP_synth_I"/>
</dbReference>
<dbReference type="OrthoDB" id="6505199at2"/>
<dbReference type="Pfam" id="PF03899">
    <property type="entry name" value="ATP-synt_I"/>
    <property type="match status" value="1"/>
</dbReference>
<keyword evidence="2" id="KW-1003">Cell membrane</keyword>
<dbReference type="GO" id="GO:0005886">
    <property type="term" value="C:plasma membrane"/>
    <property type="evidence" value="ECO:0007669"/>
    <property type="project" value="UniProtKB-SubCell"/>
</dbReference>
<organism evidence="7">
    <name type="scientific">Serratia symbiotica SCt-VLC</name>
    <dbReference type="NCBI Taxonomy" id="1347341"/>
    <lineage>
        <taxon>Bacteria</taxon>
        <taxon>Pseudomonadati</taxon>
        <taxon>Pseudomonadota</taxon>
        <taxon>Gammaproteobacteria</taxon>
        <taxon>Enterobacterales</taxon>
        <taxon>Yersiniaceae</taxon>
        <taxon>Serratia</taxon>
        <taxon>Serratia symbiotica</taxon>
    </lineage>
</organism>
<keyword evidence="3 6" id="KW-0812">Transmembrane</keyword>
<dbReference type="AlphaFoldDB" id="A0A068RC13"/>
<feature type="transmembrane region" description="Helical" evidence="6">
    <location>
        <begin position="12"/>
        <end position="31"/>
    </location>
</feature>